<protein>
    <submittedName>
        <fullName evidence="2">Uncharacterized protein</fullName>
    </submittedName>
</protein>
<dbReference type="AlphaFoldDB" id="A0A7T1T6L7"/>
<dbReference type="Proteomes" id="UP000595046">
    <property type="component" value="Chromosome"/>
</dbReference>
<name>A0A7T1T6L7_9ACTN</name>
<evidence type="ECO:0000256" key="1">
    <source>
        <dbReference type="SAM" id="MobiDB-lite"/>
    </source>
</evidence>
<feature type="region of interest" description="Disordered" evidence="1">
    <location>
        <begin position="88"/>
        <end position="112"/>
    </location>
</feature>
<evidence type="ECO:0000313" key="3">
    <source>
        <dbReference type="Proteomes" id="UP000595046"/>
    </source>
</evidence>
<dbReference type="KEGG" id="sbat:G4Z16_14160"/>
<sequence>MAHERFHQGDGSARYEGPATVVFPDGREAAVIASLMLRLDPSTVPDFSYDRHSTWGGSLTLAGDDEVDLFDAAPGILRLPDGRVGSFMATSGPREAGCSGLGPAPFGQAWDH</sequence>
<dbReference type="RefSeq" id="WP_197351127.1">
    <property type="nucleotide sequence ID" value="NZ_CP048882.1"/>
</dbReference>
<proteinExistence type="predicted"/>
<dbReference type="EMBL" id="CP048882">
    <property type="protein sequence ID" value="QPP07339.1"/>
    <property type="molecule type" value="Genomic_DNA"/>
</dbReference>
<reference evidence="3" key="1">
    <citation type="submission" date="2020-02" db="EMBL/GenBank/DDBJ databases">
        <title>Streptomyces sp. ASO4wet.</title>
        <authorList>
            <person name="Risdian C."/>
            <person name="Landwehr W."/>
            <person name="Schupp P."/>
            <person name="Wink J."/>
        </authorList>
    </citation>
    <scope>NUCLEOTIDE SEQUENCE [LARGE SCALE GENOMIC DNA]</scope>
    <source>
        <strain evidence="3">ASO4wet</strain>
    </source>
</reference>
<keyword evidence="3" id="KW-1185">Reference proteome</keyword>
<evidence type="ECO:0000313" key="2">
    <source>
        <dbReference type="EMBL" id="QPP07339.1"/>
    </source>
</evidence>
<accession>A0A7T1T6L7</accession>
<organism evidence="2 3">
    <name type="scientific">Streptomyces bathyalis</name>
    <dbReference type="NCBI Taxonomy" id="2710756"/>
    <lineage>
        <taxon>Bacteria</taxon>
        <taxon>Bacillati</taxon>
        <taxon>Actinomycetota</taxon>
        <taxon>Actinomycetes</taxon>
        <taxon>Kitasatosporales</taxon>
        <taxon>Streptomycetaceae</taxon>
        <taxon>Streptomyces</taxon>
    </lineage>
</organism>
<gene>
    <name evidence="2" type="ORF">G4Z16_14160</name>
</gene>